<organism evidence="1 2">
    <name type="scientific">Curtobacterium aetherium</name>
    <dbReference type="NCBI Taxonomy" id="2841594"/>
    <lineage>
        <taxon>Bacteria</taxon>
        <taxon>Bacillati</taxon>
        <taxon>Actinomycetota</taxon>
        <taxon>Actinomycetes</taxon>
        <taxon>Micrococcales</taxon>
        <taxon>Microbacteriaceae</taxon>
        <taxon>Curtobacterium</taxon>
    </lineage>
</organism>
<sequence>METRTRAWLAAVVDVVLIVAFAVIGRSSHGEAFAPLGLWTTAYPFLAGWALAFVVTRAWRRPFAVWPTGVVAWLLTVAVGMALRVATGQGVVDGNPLPVSFVIVATIVLGVFLVGWRLVARLVVRSRSRRGGARDAAGR</sequence>
<proteinExistence type="predicted"/>
<name>A0ACD1E0M9_9MICO</name>
<keyword evidence="2" id="KW-1185">Reference proteome</keyword>
<protein>
    <submittedName>
        <fullName evidence="1">DUF3054 domain-containing protein</fullName>
    </submittedName>
</protein>
<gene>
    <name evidence="1" type="ORF">KM842_08610</name>
</gene>
<dbReference type="EMBL" id="CP076544">
    <property type="protein sequence ID" value="QWS32374.1"/>
    <property type="molecule type" value="Genomic_DNA"/>
</dbReference>
<accession>A0ACD1E0M9</accession>
<dbReference type="Proteomes" id="UP000681794">
    <property type="component" value="Chromosome"/>
</dbReference>
<evidence type="ECO:0000313" key="2">
    <source>
        <dbReference type="Proteomes" id="UP000681794"/>
    </source>
</evidence>
<reference evidence="1" key="1">
    <citation type="submission" date="2021-06" db="EMBL/GenBank/DDBJ databases">
        <authorList>
            <person name="Ellington A.J."/>
            <person name="Bryan N.C."/>
            <person name="Christner B.C."/>
            <person name="Reisch C.R."/>
        </authorList>
    </citation>
    <scope>NUCLEOTIDE SEQUENCE</scope>
    <source>
        <strain evidence="1">L6-1</strain>
    </source>
</reference>
<evidence type="ECO:0000313" key="1">
    <source>
        <dbReference type="EMBL" id="QWS32374.1"/>
    </source>
</evidence>